<evidence type="ECO:0000313" key="2">
    <source>
        <dbReference type="Proteomes" id="UP000184063"/>
    </source>
</evidence>
<dbReference type="AlphaFoldDB" id="A0A1M3TUC7"/>
<accession>A0A1M3TUC7</accession>
<dbReference type="Proteomes" id="UP000184063">
    <property type="component" value="Unassembled WGS sequence"/>
</dbReference>
<protein>
    <submittedName>
        <fullName evidence="1">Uncharacterized protein</fullName>
    </submittedName>
</protein>
<evidence type="ECO:0000313" key="1">
    <source>
        <dbReference type="EMBL" id="OJZ90419.1"/>
    </source>
</evidence>
<gene>
    <name evidence="1" type="ORF">ASPFODRAFT_420690</name>
</gene>
<proteinExistence type="predicted"/>
<dbReference type="VEuPathDB" id="FungiDB:ASPFODRAFT_420690"/>
<organism evidence="1 2">
    <name type="scientific">Aspergillus luchuensis (strain CBS 106.47)</name>
    <dbReference type="NCBI Taxonomy" id="1137211"/>
    <lineage>
        <taxon>Eukaryota</taxon>
        <taxon>Fungi</taxon>
        <taxon>Dikarya</taxon>
        <taxon>Ascomycota</taxon>
        <taxon>Pezizomycotina</taxon>
        <taxon>Eurotiomycetes</taxon>
        <taxon>Eurotiomycetidae</taxon>
        <taxon>Eurotiales</taxon>
        <taxon>Aspergillaceae</taxon>
        <taxon>Aspergillus</taxon>
        <taxon>Aspergillus subgen. Circumdati</taxon>
    </lineage>
</organism>
<sequence length="79" mass="8791">MGVDVCITTSLTGLVTFSLSSYFLSFFVSSQDDTIRGGIYDNGDNGVRYAESVVLDGWMGWIIHTLTYKPHYITNLCRA</sequence>
<name>A0A1M3TUC7_ASPLC</name>
<reference evidence="2" key="1">
    <citation type="journal article" date="2017" name="Genome Biol.">
        <title>Comparative genomics reveals high biological diversity and specific adaptations in the industrially and medically important fungal genus Aspergillus.</title>
        <authorList>
            <person name="de Vries R.P."/>
            <person name="Riley R."/>
            <person name="Wiebenga A."/>
            <person name="Aguilar-Osorio G."/>
            <person name="Amillis S."/>
            <person name="Uchima C.A."/>
            <person name="Anderluh G."/>
            <person name="Asadollahi M."/>
            <person name="Askin M."/>
            <person name="Barry K."/>
            <person name="Battaglia E."/>
            <person name="Bayram O."/>
            <person name="Benocci T."/>
            <person name="Braus-Stromeyer S.A."/>
            <person name="Caldana C."/>
            <person name="Canovas D."/>
            <person name="Cerqueira G.C."/>
            <person name="Chen F."/>
            <person name="Chen W."/>
            <person name="Choi C."/>
            <person name="Clum A."/>
            <person name="Dos Santos R.A."/>
            <person name="Damasio A.R."/>
            <person name="Diallinas G."/>
            <person name="Emri T."/>
            <person name="Fekete E."/>
            <person name="Flipphi M."/>
            <person name="Freyberg S."/>
            <person name="Gallo A."/>
            <person name="Gournas C."/>
            <person name="Habgood R."/>
            <person name="Hainaut M."/>
            <person name="Harispe M.L."/>
            <person name="Henrissat B."/>
            <person name="Hilden K.S."/>
            <person name="Hope R."/>
            <person name="Hossain A."/>
            <person name="Karabika E."/>
            <person name="Karaffa L."/>
            <person name="Karanyi Z."/>
            <person name="Krasevec N."/>
            <person name="Kuo A."/>
            <person name="Kusch H."/>
            <person name="LaButti K."/>
            <person name="Lagendijk E.L."/>
            <person name="Lapidus A."/>
            <person name="Levasseur A."/>
            <person name="Lindquist E."/>
            <person name="Lipzen A."/>
            <person name="Logrieco A.F."/>
            <person name="MacCabe A."/>
            <person name="Maekelae M.R."/>
            <person name="Malavazi I."/>
            <person name="Melin P."/>
            <person name="Meyer V."/>
            <person name="Mielnichuk N."/>
            <person name="Miskei M."/>
            <person name="Molnar A.P."/>
            <person name="Mule G."/>
            <person name="Ngan C.Y."/>
            <person name="Orejas M."/>
            <person name="Orosz E."/>
            <person name="Ouedraogo J.P."/>
            <person name="Overkamp K.M."/>
            <person name="Park H.-S."/>
            <person name="Perrone G."/>
            <person name="Piumi F."/>
            <person name="Punt P.J."/>
            <person name="Ram A.F."/>
            <person name="Ramon A."/>
            <person name="Rauscher S."/>
            <person name="Record E."/>
            <person name="Riano-Pachon D.M."/>
            <person name="Robert V."/>
            <person name="Roehrig J."/>
            <person name="Ruller R."/>
            <person name="Salamov A."/>
            <person name="Salih N.S."/>
            <person name="Samson R.A."/>
            <person name="Sandor E."/>
            <person name="Sanguinetti M."/>
            <person name="Schuetze T."/>
            <person name="Sepcic K."/>
            <person name="Shelest E."/>
            <person name="Sherlock G."/>
            <person name="Sophianopoulou V."/>
            <person name="Squina F.M."/>
            <person name="Sun H."/>
            <person name="Susca A."/>
            <person name="Todd R.B."/>
            <person name="Tsang A."/>
            <person name="Unkles S.E."/>
            <person name="van de Wiele N."/>
            <person name="van Rossen-Uffink D."/>
            <person name="Oliveira J.V."/>
            <person name="Vesth T.C."/>
            <person name="Visser J."/>
            <person name="Yu J.-H."/>
            <person name="Zhou M."/>
            <person name="Andersen M.R."/>
            <person name="Archer D.B."/>
            <person name="Baker S.E."/>
            <person name="Benoit I."/>
            <person name="Brakhage A.A."/>
            <person name="Braus G.H."/>
            <person name="Fischer R."/>
            <person name="Frisvad J.C."/>
            <person name="Goldman G.H."/>
            <person name="Houbraken J."/>
            <person name="Oakley B."/>
            <person name="Pocsi I."/>
            <person name="Scazzocchio C."/>
            <person name="Seiboth B."/>
            <person name="vanKuyk P.A."/>
            <person name="Wortman J."/>
            <person name="Dyer P.S."/>
            <person name="Grigoriev I.V."/>
        </authorList>
    </citation>
    <scope>NUCLEOTIDE SEQUENCE [LARGE SCALE GENOMIC DNA]</scope>
    <source>
        <strain evidence="2">CBS 106.47</strain>
    </source>
</reference>
<dbReference type="EMBL" id="KV878237">
    <property type="protein sequence ID" value="OJZ90419.1"/>
    <property type="molecule type" value="Genomic_DNA"/>
</dbReference>